<proteinExistence type="predicted"/>
<name>A0ACC0C893_CATRO</name>
<accession>A0ACC0C893</accession>
<sequence length="139" mass="15338">MLYTTVTDDDTEIDHSDEEYVASSQSKSDNDAEEEDLQNPVIPITETTVTHGRATSGTATPEIPVSNIIEEVKVLFQRGCTHKPARIDGFQYCRSVISVDGTHLRGPYKGILLIASTWDANNHLFPLAFAIVDKELSES</sequence>
<organism evidence="1 2">
    <name type="scientific">Catharanthus roseus</name>
    <name type="common">Madagascar periwinkle</name>
    <name type="synonym">Vinca rosea</name>
    <dbReference type="NCBI Taxonomy" id="4058"/>
    <lineage>
        <taxon>Eukaryota</taxon>
        <taxon>Viridiplantae</taxon>
        <taxon>Streptophyta</taxon>
        <taxon>Embryophyta</taxon>
        <taxon>Tracheophyta</taxon>
        <taxon>Spermatophyta</taxon>
        <taxon>Magnoliopsida</taxon>
        <taxon>eudicotyledons</taxon>
        <taxon>Gunneridae</taxon>
        <taxon>Pentapetalae</taxon>
        <taxon>asterids</taxon>
        <taxon>lamiids</taxon>
        <taxon>Gentianales</taxon>
        <taxon>Apocynaceae</taxon>
        <taxon>Rauvolfioideae</taxon>
        <taxon>Vinceae</taxon>
        <taxon>Catharanthinae</taxon>
        <taxon>Catharanthus</taxon>
    </lineage>
</organism>
<gene>
    <name evidence="1" type="ORF">M9H77_02397</name>
</gene>
<evidence type="ECO:0000313" key="2">
    <source>
        <dbReference type="Proteomes" id="UP001060085"/>
    </source>
</evidence>
<dbReference type="Proteomes" id="UP001060085">
    <property type="component" value="Linkage Group LG01"/>
</dbReference>
<protein>
    <submittedName>
        <fullName evidence="1">Uncharacterized protein</fullName>
    </submittedName>
</protein>
<comment type="caution">
    <text evidence="1">The sequence shown here is derived from an EMBL/GenBank/DDBJ whole genome shotgun (WGS) entry which is preliminary data.</text>
</comment>
<keyword evidence="2" id="KW-1185">Reference proteome</keyword>
<dbReference type="EMBL" id="CM044701">
    <property type="protein sequence ID" value="KAI5681170.1"/>
    <property type="molecule type" value="Genomic_DNA"/>
</dbReference>
<reference evidence="2" key="1">
    <citation type="journal article" date="2023" name="Nat. Plants">
        <title>Single-cell RNA sequencing provides a high-resolution roadmap for understanding the multicellular compartmentation of specialized metabolism.</title>
        <authorList>
            <person name="Sun S."/>
            <person name="Shen X."/>
            <person name="Li Y."/>
            <person name="Li Y."/>
            <person name="Wang S."/>
            <person name="Li R."/>
            <person name="Zhang H."/>
            <person name="Shen G."/>
            <person name="Guo B."/>
            <person name="Wei J."/>
            <person name="Xu J."/>
            <person name="St-Pierre B."/>
            <person name="Chen S."/>
            <person name="Sun C."/>
        </authorList>
    </citation>
    <scope>NUCLEOTIDE SEQUENCE [LARGE SCALE GENOMIC DNA]</scope>
</reference>
<evidence type="ECO:0000313" key="1">
    <source>
        <dbReference type="EMBL" id="KAI5681170.1"/>
    </source>
</evidence>